<feature type="transmembrane region" description="Helical" evidence="2">
    <location>
        <begin position="55"/>
        <end position="73"/>
    </location>
</feature>
<accession>A0ABW0PS81</accession>
<evidence type="ECO:0000256" key="2">
    <source>
        <dbReference type="SAM" id="Phobius"/>
    </source>
</evidence>
<dbReference type="EMBL" id="JBHSML010000002">
    <property type="protein sequence ID" value="MFC5514924.1"/>
    <property type="molecule type" value="Genomic_DNA"/>
</dbReference>
<dbReference type="InterPro" id="IPR012171">
    <property type="entry name" value="Fatty_acid_desaturase"/>
</dbReference>
<protein>
    <submittedName>
        <fullName evidence="4">Fatty acid desaturase family protein</fullName>
    </submittedName>
</protein>
<feature type="region of interest" description="Disordered" evidence="1">
    <location>
        <begin position="342"/>
        <end position="364"/>
    </location>
</feature>
<dbReference type="InterPro" id="IPR005804">
    <property type="entry name" value="FA_desaturase_dom"/>
</dbReference>
<dbReference type="PANTHER" id="PTHR19353:SF19">
    <property type="entry name" value="DELTA(5) FATTY ACID DESATURASE C-RELATED"/>
    <property type="match status" value="1"/>
</dbReference>
<sequence length="364" mass="41775">MTTETVQRDYSLVGRDTKRAEENGLAAAQWYQCPIPRKELKELMKRSDGPALRDTAIWFAALFLSGLGGYYFWGTWWAVPFFLVYGVLYGSSSDSRWHECGHGTAFKTRWMNDVVYHIACFMILREPTVWRWSHTRHHTDTIIVGRDPEIAVPRPPDILGLLLNVFALKSTVAAFKKLFLHAVGKLTDEELTYIPEMERSKVYWVARLYLAIFAAVAIWCVAIGSILPAMFIGLPTLYGGFFTIIFGLTQHAGLDEDVLDHRLNSRTVYMNPVYRFLYLNMNYHVEHHMFPMVPYHALPRLHAAIKDDCPTPYNGLREAYAEIIPALLRQVREPGYFVKRQLPNPEKSVPHNHGTQFVQAVPAE</sequence>
<keyword evidence="5" id="KW-1185">Reference proteome</keyword>
<feature type="transmembrane region" description="Helical" evidence="2">
    <location>
        <begin position="208"/>
        <end position="231"/>
    </location>
</feature>
<keyword evidence="2" id="KW-1133">Transmembrane helix</keyword>
<feature type="domain" description="Fatty acid desaturase" evidence="3">
    <location>
        <begin position="75"/>
        <end position="313"/>
    </location>
</feature>
<feature type="transmembrane region" description="Helical" evidence="2">
    <location>
        <begin position="237"/>
        <end position="254"/>
    </location>
</feature>
<comment type="caution">
    <text evidence="4">The sequence shown here is derived from an EMBL/GenBank/DDBJ whole genome shotgun (WGS) entry which is preliminary data.</text>
</comment>
<dbReference type="InterPro" id="IPR039393">
    <property type="entry name" value="Rhizopine-oxygenase-like"/>
</dbReference>
<organism evidence="4 5">
    <name type="scientific">Kaistia terrae</name>
    <dbReference type="NCBI Taxonomy" id="537017"/>
    <lineage>
        <taxon>Bacteria</taxon>
        <taxon>Pseudomonadati</taxon>
        <taxon>Pseudomonadota</taxon>
        <taxon>Alphaproteobacteria</taxon>
        <taxon>Hyphomicrobiales</taxon>
        <taxon>Kaistiaceae</taxon>
        <taxon>Kaistia</taxon>
    </lineage>
</organism>
<evidence type="ECO:0000259" key="3">
    <source>
        <dbReference type="Pfam" id="PF00487"/>
    </source>
</evidence>
<evidence type="ECO:0000313" key="5">
    <source>
        <dbReference type="Proteomes" id="UP001596150"/>
    </source>
</evidence>
<dbReference type="CDD" id="cd03511">
    <property type="entry name" value="Rhizopine-oxygenase-like"/>
    <property type="match status" value="1"/>
</dbReference>
<evidence type="ECO:0000313" key="4">
    <source>
        <dbReference type="EMBL" id="MFC5514924.1"/>
    </source>
</evidence>
<evidence type="ECO:0000256" key="1">
    <source>
        <dbReference type="SAM" id="MobiDB-lite"/>
    </source>
</evidence>
<name>A0ABW0PS81_9HYPH</name>
<gene>
    <name evidence="4" type="ORF">ACFPP9_04000</name>
</gene>
<dbReference type="Pfam" id="PF00487">
    <property type="entry name" value="FA_desaturase"/>
    <property type="match status" value="1"/>
</dbReference>
<dbReference type="PANTHER" id="PTHR19353">
    <property type="entry name" value="FATTY ACID DESATURASE 2"/>
    <property type="match status" value="1"/>
</dbReference>
<dbReference type="Proteomes" id="UP001596150">
    <property type="component" value="Unassembled WGS sequence"/>
</dbReference>
<reference evidence="5" key="1">
    <citation type="journal article" date="2019" name="Int. J. Syst. Evol. Microbiol.">
        <title>The Global Catalogue of Microorganisms (GCM) 10K type strain sequencing project: providing services to taxonomists for standard genome sequencing and annotation.</title>
        <authorList>
            <consortium name="The Broad Institute Genomics Platform"/>
            <consortium name="The Broad Institute Genome Sequencing Center for Infectious Disease"/>
            <person name="Wu L."/>
            <person name="Ma J."/>
        </authorList>
    </citation>
    <scope>NUCLEOTIDE SEQUENCE [LARGE SCALE GENOMIC DNA]</scope>
    <source>
        <strain evidence="5">KACC 12633</strain>
    </source>
</reference>
<keyword evidence="2" id="KW-0472">Membrane</keyword>
<proteinExistence type="predicted"/>
<dbReference type="RefSeq" id="WP_266342943.1">
    <property type="nucleotide sequence ID" value="NZ_JAPKNH010000002.1"/>
</dbReference>
<keyword evidence="2" id="KW-0812">Transmembrane</keyword>